<comment type="subcellular location">
    <subcellularLocation>
        <location evidence="1">Virion</location>
    </subcellularLocation>
</comment>
<gene>
    <name evidence="7" type="ORF">B4088_5654</name>
</gene>
<sequence>MANQTIELRNYDVSLSEVNETSDGLLLVRGIVNRPGSWSEPLPAKNGKAFIERIMPDTFANAIKRGGNIKFLKEHNRDKLLASTKNGTLKLEETPEGLYMEARISPTQYGKDTYQLIKDGELSSMSFGMTVLKNTWEKAGEIMKRTITDLALSEVSCVSDPAYVQSNIQARSIEVVNEIEIPNMKERNLTDMNIKELHELKTKIYNENKQILTTENRSLDEGQQYAKSEILAELRSIDEKIQSVEYTNKTETRGAITMNKNNTFETETRAVEQFIRKQDGEELRAMQANYGTQIGTGFLTIPTIMSDYIVEKLNEQAPIFARTNNFTPVSGFLEILREKSMGTAGFVGEMEDVVLNDFTMDKVRLDQKRVGTAIELSQQLVNDSGIDVVNYSIGLLSRRLGLTLDNSVLIGKKEKGEFEGILNDLTIGEQAGLATNVIAIEELLDLYNSMNPAYIGGAVWVVSRQTFNMIAKLKNDKNGEYYLVRDVAETGPVFKLFGQPVLINDTMPAPETGQRAVLFANFSEGYVTMTKKGLNLQHITGDSKQALRGSQLIVLDGYMDGKVLNPAAIKVLKMK</sequence>
<dbReference type="SUPFAM" id="SSF56563">
    <property type="entry name" value="Major capsid protein gp5"/>
    <property type="match status" value="1"/>
</dbReference>
<evidence type="ECO:0000256" key="1">
    <source>
        <dbReference type="ARBA" id="ARBA00004328"/>
    </source>
</evidence>
<keyword evidence="2" id="KW-1188">Viral release from host cell</keyword>
<feature type="domain" description="Phage capsid-like C-terminal" evidence="6">
    <location>
        <begin position="297"/>
        <end position="574"/>
    </location>
</feature>
<dbReference type="RefSeq" id="WP_063263119.1">
    <property type="nucleotide sequence ID" value="NZ_LJKE01000108.1"/>
</dbReference>
<evidence type="ECO:0000313" key="7">
    <source>
        <dbReference type="EMBL" id="KZD54551.1"/>
    </source>
</evidence>
<dbReference type="Gene3D" id="3.30.2320.10">
    <property type="entry name" value="hypothetical protein PF0899 domain"/>
    <property type="match status" value="1"/>
</dbReference>
<dbReference type="InterPro" id="IPR024455">
    <property type="entry name" value="Phage_capsid"/>
</dbReference>
<dbReference type="Proteomes" id="UP000076482">
    <property type="component" value="Unassembled WGS sequence"/>
</dbReference>
<name>A0A164L3A7_BACCE</name>
<dbReference type="NCBIfam" id="TIGR01554">
    <property type="entry name" value="major_cap_HK97"/>
    <property type="match status" value="1"/>
</dbReference>
<dbReference type="NCBIfam" id="TIGR01543">
    <property type="entry name" value="proheadase_HK97"/>
    <property type="match status" value="1"/>
</dbReference>
<dbReference type="Pfam" id="PF05065">
    <property type="entry name" value="Phage_capsid"/>
    <property type="match status" value="1"/>
</dbReference>
<dbReference type="PATRIC" id="fig|1396.535.peg.746"/>
<keyword evidence="3 7" id="KW-0645">Protease</keyword>
<dbReference type="InterPro" id="IPR006433">
    <property type="entry name" value="Prohead_protease"/>
</dbReference>
<dbReference type="InterPro" id="IPR054612">
    <property type="entry name" value="Phage_capsid-like_C"/>
</dbReference>
<feature type="domain" description="Prohead serine protease" evidence="5">
    <location>
        <begin position="22"/>
        <end position="176"/>
    </location>
</feature>
<evidence type="ECO:0000256" key="2">
    <source>
        <dbReference type="ARBA" id="ARBA00022612"/>
    </source>
</evidence>
<evidence type="ECO:0000256" key="4">
    <source>
        <dbReference type="ARBA" id="ARBA00022801"/>
    </source>
</evidence>
<dbReference type="Pfam" id="PF04586">
    <property type="entry name" value="Peptidase_S78"/>
    <property type="match status" value="1"/>
</dbReference>
<evidence type="ECO:0000313" key="8">
    <source>
        <dbReference type="Proteomes" id="UP000076482"/>
    </source>
</evidence>
<protein>
    <submittedName>
        <fullName evidence="7">Phage head maturation protease</fullName>
    </submittedName>
</protein>
<dbReference type="GO" id="GO:0008233">
    <property type="term" value="F:peptidase activity"/>
    <property type="evidence" value="ECO:0007669"/>
    <property type="project" value="UniProtKB-KW"/>
</dbReference>
<proteinExistence type="predicted"/>
<keyword evidence="4" id="KW-0378">Hydrolase</keyword>
<organism evidence="7 8">
    <name type="scientific">Bacillus cereus</name>
    <dbReference type="NCBI Taxonomy" id="1396"/>
    <lineage>
        <taxon>Bacteria</taxon>
        <taxon>Bacillati</taxon>
        <taxon>Bacillota</taxon>
        <taxon>Bacilli</taxon>
        <taxon>Bacillales</taxon>
        <taxon>Bacillaceae</taxon>
        <taxon>Bacillus</taxon>
        <taxon>Bacillus cereus group</taxon>
    </lineage>
</organism>
<accession>A0A164L3A7</accession>
<dbReference type="Gene3D" id="3.30.2400.10">
    <property type="entry name" value="Major capsid protein gp5"/>
    <property type="match status" value="1"/>
</dbReference>
<evidence type="ECO:0000256" key="3">
    <source>
        <dbReference type="ARBA" id="ARBA00022670"/>
    </source>
</evidence>
<evidence type="ECO:0000259" key="5">
    <source>
        <dbReference type="Pfam" id="PF04586"/>
    </source>
</evidence>
<dbReference type="AlphaFoldDB" id="A0A164L3A7"/>
<evidence type="ECO:0000259" key="6">
    <source>
        <dbReference type="Pfam" id="PF05065"/>
    </source>
</evidence>
<comment type="caution">
    <text evidence="7">The sequence shown here is derived from an EMBL/GenBank/DDBJ whole genome shotgun (WGS) entry which is preliminary data.</text>
</comment>
<dbReference type="InterPro" id="IPR054613">
    <property type="entry name" value="Peptidase_S78_dom"/>
</dbReference>
<dbReference type="GO" id="GO:0006508">
    <property type="term" value="P:proteolysis"/>
    <property type="evidence" value="ECO:0007669"/>
    <property type="project" value="UniProtKB-KW"/>
</dbReference>
<reference evidence="7 8" key="1">
    <citation type="submission" date="2015-09" db="EMBL/GenBank/DDBJ databases">
        <title>Bacillus cereus food isolates.</title>
        <authorList>
            <person name="Boekhorst J."/>
        </authorList>
    </citation>
    <scope>NUCLEOTIDE SEQUENCE [LARGE SCALE GENOMIC DNA]</scope>
    <source>
        <strain evidence="7 8">B4088</strain>
    </source>
</reference>
<dbReference type="EMBL" id="LJKE01000108">
    <property type="protein sequence ID" value="KZD54551.1"/>
    <property type="molecule type" value="Genomic_DNA"/>
</dbReference>